<accession>A0AAF1K849</accession>
<organism evidence="1 2">
    <name type="scientific">Rhizobium tumorigenes</name>
    <dbReference type="NCBI Taxonomy" id="2041385"/>
    <lineage>
        <taxon>Bacteria</taxon>
        <taxon>Pseudomonadati</taxon>
        <taxon>Pseudomonadota</taxon>
        <taxon>Alphaproteobacteria</taxon>
        <taxon>Hyphomicrobiales</taxon>
        <taxon>Rhizobiaceae</taxon>
        <taxon>Rhizobium/Agrobacterium group</taxon>
        <taxon>Rhizobium</taxon>
    </lineage>
</organism>
<reference evidence="2" key="2">
    <citation type="journal article" date="2023" name="MicrobiologyOpen">
        <title>Genomics of the tumorigenes clade of the family Rhizobiaceae and description of Rhizobium rhododendri sp. nov.</title>
        <authorList>
            <person name="Kuzmanovic N."/>
            <person name="diCenzo G.C."/>
            <person name="Bunk B."/>
            <person name="Sproeer C."/>
            <person name="Fruehling A."/>
            <person name="Neumann-Schaal M."/>
            <person name="Overmann J."/>
            <person name="Smalla K."/>
        </authorList>
    </citation>
    <scope>NUCLEOTIDE SEQUENCE [LARGE SCALE GENOMIC DNA]</scope>
    <source>
        <strain evidence="2">1078</strain>
        <plasmid evidence="2">pRt1078</plasmid>
    </source>
</reference>
<name>A0AAF1K849_9HYPH</name>
<dbReference type="EMBL" id="CP117256">
    <property type="protein sequence ID" value="WFR97837.1"/>
    <property type="molecule type" value="Genomic_DNA"/>
</dbReference>
<evidence type="ECO:0000313" key="2">
    <source>
        <dbReference type="Proteomes" id="UP000249499"/>
    </source>
</evidence>
<keyword evidence="2" id="KW-1185">Reference proteome</keyword>
<evidence type="ECO:0000313" key="1">
    <source>
        <dbReference type="EMBL" id="WFR97837.1"/>
    </source>
</evidence>
<dbReference type="KEGG" id="rtu:PR017_18160"/>
<keyword evidence="1" id="KW-0614">Plasmid</keyword>
<dbReference type="RefSeq" id="WP_111217352.1">
    <property type="nucleotide sequence ID" value="NZ_CP117256.1"/>
</dbReference>
<geneLocation type="plasmid" evidence="1 2">
    <name>pRt1078</name>
</geneLocation>
<sequence length="119" mass="13402">MLTQVFDPVIIGENAHFLATNEEFVWKVKVTPEALATLTQDRKTPIWSATLYTDILTRIADENLTKIDAILDETVWVLEADVLRWLGGQTSRWKARRDRERALGGAASSSRPPAVLQLL</sequence>
<dbReference type="Proteomes" id="UP000249499">
    <property type="component" value="Plasmid pRt1078"/>
</dbReference>
<reference evidence="1 2" key="1">
    <citation type="journal article" date="2018" name="Sci. Rep.">
        <title>Rhizobium tumorigenes sp. nov., a novel plant tumorigenic bacterium isolated from cane gall tumors on thornless blackberry.</title>
        <authorList>
            <person name="Kuzmanovi N."/>
            <person name="Smalla K."/>
            <person name="Gronow S."/>
            <person name="PuBawska J."/>
        </authorList>
    </citation>
    <scope>NUCLEOTIDE SEQUENCE [LARGE SCALE GENOMIC DNA]</scope>
    <source>
        <strain evidence="1 2">1078</strain>
    </source>
</reference>
<gene>
    <name evidence="1" type="ORF">PR017_18160</name>
</gene>
<dbReference type="AlphaFoldDB" id="A0AAF1K849"/>
<proteinExistence type="predicted"/>
<protein>
    <submittedName>
        <fullName evidence="1">Uncharacterized protein</fullName>
    </submittedName>
</protein>